<name>A0A8J7GKB9_9ACTN</name>
<accession>A0A8J7GKB9</accession>
<evidence type="ECO:0000313" key="3">
    <source>
        <dbReference type="Proteomes" id="UP000622552"/>
    </source>
</evidence>
<keyword evidence="1" id="KW-1133">Transmembrane helix</keyword>
<proteinExistence type="predicted"/>
<dbReference type="Proteomes" id="UP000622552">
    <property type="component" value="Unassembled WGS sequence"/>
</dbReference>
<dbReference type="RefSeq" id="WP_197005904.1">
    <property type="nucleotide sequence ID" value="NZ_BONS01000012.1"/>
</dbReference>
<dbReference type="EMBL" id="JADOUF010000001">
    <property type="protein sequence ID" value="MBG6139225.1"/>
    <property type="molecule type" value="Genomic_DNA"/>
</dbReference>
<sequence length="161" mass="16975">MTEPEPSLRPTSPATLFVAGLAAAALTWVFVGRFYGELPKLTWLSALTMGLLALAELYAAWNTRARLARRPGTEPVEPLTVARLVVLAKASSVVGAIFAGGYGALALWLWMSRLDAADRDLPGAVLALSASALLLAAALWLEHACRIPPGPEDIDKDPSAG</sequence>
<evidence type="ECO:0000256" key="1">
    <source>
        <dbReference type="SAM" id="Phobius"/>
    </source>
</evidence>
<feature type="transmembrane region" description="Helical" evidence="1">
    <location>
        <begin position="121"/>
        <end position="141"/>
    </location>
</feature>
<organism evidence="2 3">
    <name type="scientific">Longispora fulva</name>
    <dbReference type="NCBI Taxonomy" id="619741"/>
    <lineage>
        <taxon>Bacteria</taxon>
        <taxon>Bacillati</taxon>
        <taxon>Actinomycetota</taxon>
        <taxon>Actinomycetes</taxon>
        <taxon>Micromonosporales</taxon>
        <taxon>Micromonosporaceae</taxon>
        <taxon>Longispora</taxon>
    </lineage>
</organism>
<feature type="transmembrane region" description="Helical" evidence="1">
    <location>
        <begin position="43"/>
        <end position="61"/>
    </location>
</feature>
<feature type="transmembrane region" description="Helical" evidence="1">
    <location>
        <begin position="81"/>
        <end position="109"/>
    </location>
</feature>
<keyword evidence="3" id="KW-1185">Reference proteome</keyword>
<dbReference type="InterPro" id="IPR021517">
    <property type="entry name" value="DUF3180"/>
</dbReference>
<dbReference type="AlphaFoldDB" id="A0A8J7GKB9"/>
<keyword evidence="1" id="KW-0472">Membrane</keyword>
<evidence type="ECO:0000313" key="2">
    <source>
        <dbReference type="EMBL" id="MBG6139225.1"/>
    </source>
</evidence>
<keyword evidence="1" id="KW-0812">Transmembrane</keyword>
<reference evidence="2" key="1">
    <citation type="submission" date="2020-11" db="EMBL/GenBank/DDBJ databases">
        <title>Sequencing the genomes of 1000 actinobacteria strains.</title>
        <authorList>
            <person name="Klenk H.-P."/>
        </authorList>
    </citation>
    <scope>NUCLEOTIDE SEQUENCE</scope>
    <source>
        <strain evidence="2">DSM 45356</strain>
    </source>
</reference>
<comment type="caution">
    <text evidence="2">The sequence shown here is derived from an EMBL/GenBank/DDBJ whole genome shotgun (WGS) entry which is preliminary data.</text>
</comment>
<gene>
    <name evidence="2" type="ORF">IW245_005419</name>
</gene>
<dbReference type="Pfam" id="PF11377">
    <property type="entry name" value="DUF3180"/>
    <property type="match status" value="1"/>
</dbReference>
<feature type="transmembrane region" description="Helical" evidence="1">
    <location>
        <begin position="12"/>
        <end position="31"/>
    </location>
</feature>
<protein>
    <submittedName>
        <fullName evidence="2">Fatty acid desaturase</fullName>
    </submittedName>
</protein>